<feature type="domain" description="Winged helix-turn-helix" evidence="1">
    <location>
        <begin position="47"/>
        <end position="109"/>
    </location>
</feature>
<gene>
    <name evidence="2" type="ORF">ACFQ02_00205</name>
</gene>
<dbReference type="RefSeq" id="WP_380817797.1">
    <property type="nucleotide sequence ID" value="NZ_JBHTJN010000001.1"/>
</dbReference>
<protein>
    <submittedName>
        <fullName evidence="2">Helix-turn-helix domain-containing protein</fullName>
    </submittedName>
</protein>
<evidence type="ECO:0000313" key="2">
    <source>
        <dbReference type="EMBL" id="MFD0965292.1"/>
    </source>
</evidence>
<comment type="caution">
    <text evidence="2">The sequence shown here is derived from an EMBL/GenBank/DDBJ whole genome shotgun (WGS) entry which is preliminary data.</text>
</comment>
<keyword evidence="3" id="KW-1185">Reference proteome</keyword>
<dbReference type="Proteomes" id="UP001596996">
    <property type="component" value="Unassembled WGS sequence"/>
</dbReference>
<reference evidence="3" key="1">
    <citation type="journal article" date="2019" name="Int. J. Syst. Evol. Microbiol.">
        <title>The Global Catalogue of Microorganisms (GCM) 10K type strain sequencing project: providing services to taxonomists for standard genome sequencing and annotation.</title>
        <authorList>
            <consortium name="The Broad Institute Genomics Platform"/>
            <consortium name="The Broad Institute Genome Sequencing Center for Infectious Disease"/>
            <person name="Wu L."/>
            <person name="Ma J."/>
        </authorList>
    </citation>
    <scope>NUCLEOTIDE SEQUENCE [LARGE SCALE GENOMIC DNA]</scope>
    <source>
        <strain evidence="3">CCUG 61707</strain>
    </source>
</reference>
<dbReference type="EMBL" id="JBHTJN010000001">
    <property type="protein sequence ID" value="MFD0965292.1"/>
    <property type="molecule type" value="Genomic_DNA"/>
</dbReference>
<name>A0ABW3I6K9_9PAST</name>
<sequence length="114" mass="13074">MVAISIKNLINSQFTVSNLYKKPLLEQWQGLGKIAMNINLNEKQSQSQNARILAHLKNGGRITSLEALNQFGCLRLSARIKDLRDRGHEIHAEFIEVSNGKRVKQYFMEVEHEI</sequence>
<organism evidence="2 3">
    <name type="scientific">Seminibacterium arietis</name>
    <dbReference type="NCBI Taxonomy" id="1173502"/>
    <lineage>
        <taxon>Bacteria</taxon>
        <taxon>Pseudomonadati</taxon>
        <taxon>Pseudomonadota</taxon>
        <taxon>Gammaproteobacteria</taxon>
        <taxon>Pasteurellales</taxon>
        <taxon>Pasteurellaceae</taxon>
        <taxon>Seminibacterium</taxon>
    </lineage>
</organism>
<accession>A0ABW3I6K9</accession>
<evidence type="ECO:0000313" key="3">
    <source>
        <dbReference type="Proteomes" id="UP001596996"/>
    </source>
</evidence>
<dbReference type="Pfam" id="PF14090">
    <property type="entry name" value="HTH_39"/>
    <property type="match status" value="1"/>
</dbReference>
<evidence type="ECO:0000259" key="1">
    <source>
        <dbReference type="Pfam" id="PF14090"/>
    </source>
</evidence>
<proteinExistence type="predicted"/>
<dbReference type="InterPro" id="IPR055245">
    <property type="entry name" value="HTH_proteobacteria"/>
</dbReference>